<sequence>MAASLTAPHTDLDHKHSPYEINFWIPLTLAEGSATLWAETEPGRGDYHPFCAGYGQAVRFYGNQCLHFTRDNDTSTSRVSFDFRVVRLGDFAQSGIPDVGDESDAFWRLFSFYDVMGPDGLVGPAAWAEVAAEARRARTCLGGAADRCPPGVPHAAAAAAPARSRSPEHERRCLAAWGSERLAKQNCARCGWIAHRAKLRRALVYDDGGGKVLPWVAENPDRSRSHFDSAIRIGFEDSNSGFMPRLGLADVDSDGFRSACRSLPTRCASMADPIP</sequence>
<comment type="caution">
    <text evidence="1">The sequence shown here is derived from an EMBL/GenBank/DDBJ whole genome shotgun (WGS) entry which is preliminary data.</text>
</comment>
<keyword evidence="2" id="KW-1185">Reference proteome</keyword>
<gene>
    <name evidence="1" type="ORF">PCOR1329_LOCUS16034</name>
</gene>
<dbReference type="EMBL" id="CAUYUJ010004891">
    <property type="protein sequence ID" value="CAK0811409.1"/>
    <property type="molecule type" value="Genomic_DNA"/>
</dbReference>
<reference evidence="1" key="1">
    <citation type="submission" date="2023-10" db="EMBL/GenBank/DDBJ databases">
        <authorList>
            <person name="Chen Y."/>
            <person name="Shah S."/>
            <person name="Dougan E. K."/>
            <person name="Thang M."/>
            <person name="Chan C."/>
        </authorList>
    </citation>
    <scope>NUCLEOTIDE SEQUENCE [LARGE SCALE GENOMIC DNA]</scope>
</reference>
<proteinExistence type="predicted"/>
<name>A0ABN9QYD4_9DINO</name>
<evidence type="ECO:0000313" key="2">
    <source>
        <dbReference type="Proteomes" id="UP001189429"/>
    </source>
</evidence>
<accession>A0ABN9QYD4</accession>
<organism evidence="1 2">
    <name type="scientific">Prorocentrum cordatum</name>
    <dbReference type="NCBI Taxonomy" id="2364126"/>
    <lineage>
        <taxon>Eukaryota</taxon>
        <taxon>Sar</taxon>
        <taxon>Alveolata</taxon>
        <taxon>Dinophyceae</taxon>
        <taxon>Prorocentrales</taxon>
        <taxon>Prorocentraceae</taxon>
        <taxon>Prorocentrum</taxon>
    </lineage>
</organism>
<protein>
    <recommendedName>
        <fullName evidence="3">Beta-galactosidase</fullName>
    </recommendedName>
</protein>
<dbReference type="Proteomes" id="UP001189429">
    <property type="component" value="Unassembled WGS sequence"/>
</dbReference>
<evidence type="ECO:0008006" key="3">
    <source>
        <dbReference type="Google" id="ProtNLM"/>
    </source>
</evidence>
<evidence type="ECO:0000313" key="1">
    <source>
        <dbReference type="EMBL" id="CAK0811409.1"/>
    </source>
</evidence>